<dbReference type="OrthoDB" id="1935463at2759"/>
<evidence type="ECO:0000313" key="1">
    <source>
        <dbReference type="EMBL" id="RDY07491.1"/>
    </source>
</evidence>
<evidence type="ECO:0000313" key="2">
    <source>
        <dbReference type="Proteomes" id="UP000257109"/>
    </source>
</evidence>
<protein>
    <submittedName>
        <fullName evidence="1">Uncharacterized protein</fullName>
    </submittedName>
</protein>
<dbReference type="InterPro" id="IPR012337">
    <property type="entry name" value="RNaseH-like_sf"/>
</dbReference>
<reference evidence="1" key="1">
    <citation type="submission" date="2018-05" db="EMBL/GenBank/DDBJ databases">
        <title>Draft genome of Mucuna pruriens seed.</title>
        <authorList>
            <person name="Nnadi N.E."/>
            <person name="Vos R."/>
            <person name="Hasami M.H."/>
            <person name="Devisetty U.K."/>
            <person name="Aguiy J.C."/>
        </authorList>
    </citation>
    <scope>NUCLEOTIDE SEQUENCE [LARGE SCALE GENOMIC DNA]</scope>
    <source>
        <strain evidence="1">JCA_2017</strain>
    </source>
</reference>
<organism evidence="1 2">
    <name type="scientific">Mucuna pruriens</name>
    <name type="common">Velvet bean</name>
    <name type="synonym">Dolichos pruriens</name>
    <dbReference type="NCBI Taxonomy" id="157652"/>
    <lineage>
        <taxon>Eukaryota</taxon>
        <taxon>Viridiplantae</taxon>
        <taxon>Streptophyta</taxon>
        <taxon>Embryophyta</taxon>
        <taxon>Tracheophyta</taxon>
        <taxon>Spermatophyta</taxon>
        <taxon>Magnoliopsida</taxon>
        <taxon>eudicotyledons</taxon>
        <taxon>Gunneridae</taxon>
        <taxon>Pentapetalae</taxon>
        <taxon>rosids</taxon>
        <taxon>fabids</taxon>
        <taxon>Fabales</taxon>
        <taxon>Fabaceae</taxon>
        <taxon>Papilionoideae</taxon>
        <taxon>50 kb inversion clade</taxon>
        <taxon>NPAAA clade</taxon>
        <taxon>indigoferoid/millettioid clade</taxon>
        <taxon>Phaseoleae</taxon>
        <taxon>Mucuna</taxon>
    </lineage>
</organism>
<dbReference type="SUPFAM" id="SSF53098">
    <property type="entry name" value="Ribonuclease H-like"/>
    <property type="match status" value="1"/>
</dbReference>
<gene>
    <name evidence="1" type="ORF">CR513_08392</name>
</gene>
<name>A0A371HXH1_MUCPR</name>
<accession>A0A371HXH1</accession>
<dbReference type="AlphaFoldDB" id="A0A371HXH1"/>
<dbReference type="PANTHER" id="PTHR32166">
    <property type="entry name" value="OSJNBA0013A04.12 PROTEIN"/>
    <property type="match status" value="1"/>
</dbReference>
<sequence length="201" mass="24259">MTRFKNKFELVRHGVTRFATTFLTLQRLHKMFTLDEWVKSKAIKDPRGKKTTKFVLMPSFWHDVVYTLKVVEPIVRVLRLVDNEKILATSYIYDAMVRTRYAIQKAFNDNENKNPLSLLIEDEIANFTTICMQHFFYRNPNIEMNYEVLQDLYKCIVRLNENDAFVDHIHNELLIYESWRYVWYSYNSKEDDYNDSNIRES</sequence>
<dbReference type="EMBL" id="QJKJ01001456">
    <property type="protein sequence ID" value="RDY07491.1"/>
    <property type="molecule type" value="Genomic_DNA"/>
</dbReference>
<dbReference type="STRING" id="157652.A0A371HXH1"/>
<comment type="caution">
    <text evidence="1">The sequence shown here is derived from an EMBL/GenBank/DDBJ whole genome shotgun (WGS) entry which is preliminary data.</text>
</comment>
<feature type="non-terminal residue" evidence="1">
    <location>
        <position position="1"/>
    </location>
</feature>
<dbReference type="PANTHER" id="PTHR32166:SF74">
    <property type="entry name" value="OS05G0256350 PROTEIN"/>
    <property type="match status" value="1"/>
</dbReference>
<proteinExistence type="predicted"/>
<dbReference type="Proteomes" id="UP000257109">
    <property type="component" value="Unassembled WGS sequence"/>
</dbReference>
<keyword evidence="2" id="KW-1185">Reference proteome</keyword>